<dbReference type="Proteomes" id="UP000186817">
    <property type="component" value="Unassembled WGS sequence"/>
</dbReference>
<dbReference type="OrthoDB" id="10311538at2759"/>
<protein>
    <submittedName>
        <fullName evidence="2">Uncharacterized protein</fullName>
    </submittedName>
</protein>
<dbReference type="AlphaFoldDB" id="A0A1Q9DUI2"/>
<sequence>MDGNVCVEIEIEDITRTAERKSERFYRKLPYFGVLDLPAMAVDEFFHPSPFCDSKLGMKTYVGERAICFALKVAWNQFAQMKSDFFSDKGDGLLGQKGEMMDFMRTATGTITKRFAAVMKSPDEMEEALYNPELKKTIEKATKAVATNEDVGLDDESAQLHIQEESELEGSSTEEENEAEQEGGLHDPDFLDNVIDAEQNEGERLRIMSDAGPTLPKTSRLRAIPLMWVEDGAGNDVLPLDYDLNIRDILIDSQLVDYLLTIRLKPQPVDYADYFVHEAAPVSAITGGNDPKFFTETKVLSDSSLLPRSKGIEPSNDQVNVAWDLKLEGAKEVRVYEATKGFNKEVYRSEAKGKSLEETDYFECQSSFYEEDIWQERPIEASSNEPTGRYSRHHRRKCEHKKEDLDEVMNFTVSKYRDVKKKAKAMSGNKGVVVDSTNKEMVIVNVNFAGTVKPFGRIANTAVADLRINAVEKFSIKKSNAKTSIMPSYTGNPLTSGRKTLVGMSFQSVDTLRMRLVSRVTTLKPVIY</sequence>
<comment type="caution">
    <text evidence="2">The sequence shown here is derived from an EMBL/GenBank/DDBJ whole genome shotgun (WGS) entry which is preliminary data.</text>
</comment>
<feature type="compositionally biased region" description="Acidic residues" evidence="1">
    <location>
        <begin position="165"/>
        <end position="181"/>
    </location>
</feature>
<name>A0A1Q9DUI2_SYMMI</name>
<proteinExistence type="predicted"/>
<accession>A0A1Q9DUI2</accession>
<dbReference type="EMBL" id="LSRX01000385">
    <property type="protein sequence ID" value="OLP98801.1"/>
    <property type="molecule type" value="Genomic_DNA"/>
</dbReference>
<evidence type="ECO:0000313" key="3">
    <source>
        <dbReference type="Proteomes" id="UP000186817"/>
    </source>
</evidence>
<organism evidence="2 3">
    <name type="scientific">Symbiodinium microadriaticum</name>
    <name type="common">Dinoflagellate</name>
    <name type="synonym">Zooxanthella microadriatica</name>
    <dbReference type="NCBI Taxonomy" id="2951"/>
    <lineage>
        <taxon>Eukaryota</taxon>
        <taxon>Sar</taxon>
        <taxon>Alveolata</taxon>
        <taxon>Dinophyceae</taxon>
        <taxon>Suessiales</taxon>
        <taxon>Symbiodiniaceae</taxon>
        <taxon>Symbiodinium</taxon>
    </lineage>
</organism>
<gene>
    <name evidence="2" type="ORF">AK812_SmicGene18710</name>
</gene>
<keyword evidence="3" id="KW-1185">Reference proteome</keyword>
<evidence type="ECO:0000256" key="1">
    <source>
        <dbReference type="SAM" id="MobiDB-lite"/>
    </source>
</evidence>
<evidence type="ECO:0000313" key="2">
    <source>
        <dbReference type="EMBL" id="OLP98801.1"/>
    </source>
</evidence>
<reference evidence="2 3" key="1">
    <citation type="submission" date="2016-02" db="EMBL/GenBank/DDBJ databases">
        <title>Genome analysis of coral dinoflagellate symbionts highlights evolutionary adaptations to a symbiotic lifestyle.</title>
        <authorList>
            <person name="Aranda M."/>
            <person name="Li Y."/>
            <person name="Liew Y.J."/>
            <person name="Baumgarten S."/>
            <person name="Simakov O."/>
            <person name="Wilson M."/>
            <person name="Piel J."/>
            <person name="Ashoor H."/>
            <person name="Bougouffa S."/>
            <person name="Bajic V.B."/>
            <person name="Ryu T."/>
            <person name="Ravasi T."/>
            <person name="Bayer T."/>
            <person name="Micklem G."/>
            <person name="Kim H."/>
            <person name="Bhak J."/>
            <person name="Lajeunesse T.C."/>
            <person name="Voolstra C.R."/>
        </authorList>
    </citation>
    <scope>NUCLEOTIDE SEQUENCE [LARGE SCALE GENOMIC DNA]</scope>
    <source>
        <strain evidence="2 3">CCMP2467</strain>
    </source>
</reference>
<feature type="region of interest" description="Disordered" evidence="1">
    <location>
        <begin position="164"/>
        <end position="191"/>
    </location>
</feature>